<evidence type="ECO:0000256" key="1">
    <source>
        <dbReference type="ARBA" id="ARBA00004141"/>
    </source>
</evidence>
<dbReference type="CDD" id="cd19051">
    <property type="entry name" value="LGIC_TM_cation"/>
    <property type="match status" value="1"/>
</dbReference>
<sequence length="391" mass="44216">MADSNIAVFITILLLVGLTTAENRTQLFKDLFKDYEVRVAPFDTLADVMILSMSVSIISLRNVNEKDQTFSASVWISLSWLDERLEWEAKSYKGINSIQTTSKYVWIPSSICIFNEVTNDKCLTEEKPVTIYSSGHLVYTTSRESTAQCKINVSKYPFDTQICSLYIGNLFVQSEFIYLSSSLSTYSLVYFDRNEEWEVLNAYPRDYTGTGATQIHFDLVVKRKSSYIVLTVLLPVILLSVLNIFSFVLPIDSGEKMGTSMAIFLTFAVFLTIINDSLPKTDSIPPFTVYLTIQLVISGLTVMLEAIVLSVHFSGKSDDETDESNGSLSKSKIQPIDMHDEEGEIRVRNKICYLVKYIKSKLTAERLDRFFMVLVIVVDLISLTVFLAETL</sequence>
<keyword evidence="5" id="KW-0406">Ion transport</keyword>
<feature type="transmembrane region" description="Helical" evidence="5">
    <location>
        <begin position="370"/>
        <end position="388"/>
    </location>
</feature>
<dbReference type="Pfam" id="PF02931">
    <property type="entry name" value="Neur_chan_LBD"/>
    <property type="match status" value="1"/>
</dbReference>
<dbReference type="AlphaFoldDB" id="A0A8B8BGP2"/>
<dbReference type="InterPro" id="IPR006202">
    <property type="entry name" value="Neur_chan_lig-bd"/>
</dbReference>
<evidence type="ECO:0000256" key="2">
    <source>
        <dbReference type="ARBA" id="ARBA00022692"/>
    </source>
</evidence>
<name>A0A8B8BGP2_CRAVI</name>
<comment type="subcellular location">
    <subcellularLocation>
        <location evidence="1">Membrane</location>
        <topology evidence="1">Multi-pass membrane protein</topology>
    </subcellularLocation>
</comment>
<dbReference type="InterPro" id="IPR036719">
    <property type="entry name" value="Neuro-gated_channel_TM_sf"/>
</dbReference>
<dbReference type="Proteomes" id="UP000694844">
    <property type="component" value="Chromosome 8"/>
</dbReference>
<keyword evidence="8" id="KW-1185">Reference proteome</keyword>
<feature type="transmembrane region" description="Helical" evidence="5">
    <location>
        <begin position="257"/>
        <end position="275"/>
    </location>
</feature>
<keyword evidence="5" id="KW-0407">Ion channel</keyword>
<evidence type="ECO:0000256" key="5">
    <source>
        <dbReference type="RuleBase" id="RU000687"/>
    </source>
</evidence>
<dbReference type="InterPro" id="IPR006201">
    <property type="entry name" value="Neur_channel"/>
</dbReference>
<dbReference type="CDD" id="cd18989">
    <property type="entry name" value="LGIC_ECD_cation"/>
    <property type="match status" value="1"/>
</dbReference>
<feature type="signal peptide" evidence="5">
    <location>
        <begin position="1"/>
        <end position="21"/>
    </location>
</feature>
<evidence type="ECO:0000256" key="4">
    <source>
        <dbReference type="ARBA" id="ARBA00023136"/>
    </source>
</evidence>
<dbReference type="GeneID" id="111110353"/>
<evidence type="ECO:0000313" key="8">
    <source>
        <dbReference type="Proteomes" id="UP000694844"/>
    </source>
</evidence>
<keyword evidence="2 5" id="KW-0812">Transmembrane</keyword>
<dbReference type="KEGG" id="cvn:111110353"/>
<dbReference type="PANTHER" id="PTHR18945">
    <property type="entry name" value="NEUROTRANSMITTER GATED ION CHANNEL"/>
    <property type="match status" value="1"/>
</dbReference>
<dbReference type="GO" id="GO:0005230">
    <property type="term" value="F:extracellular ligand-gated monoatomic ion channel activity"/>
    <property type="evidence" value="ECO:0007669"/>
    <property type="project" value="InterPro"/>
</dbReference>
<dbReference type="Gene3D" id="2.70.170.10">
    <property type="entry name" value="Neurotransmitter-gated ion-channel ligand-binding domain"/>
    <property type="match status" value="1"/>
</dbReference>
<accession>A0A8B8BGP2</accession>
<dbReference type="PRINTS" id="PR00252">
    <property type="entry name" value="NRIONCHANNEL"/>
</dbReference>
<dbReference type="InterPro" id="IPR038050">
    <property type="entry name" value="Neuro_actylchol_rec"/>
</dbReference>
<dbReference type="SUPFAM" id="SSF63712">
    <property type="entry name" value="Nicotinic receptor ligand binding domain-like"/>
    <property type="match status" value="1"/>
</dbReference>
<dbReference type="OrthoDB" id="6097796at2759"/>
<feature type="transmembrane region" description="Helical" evidence="5">
    <location>
        <begin position="227"/>
        <end position="251"/>
    </location>
</feature>
<dbReference type="SUPFAM" id="SSF90112">
    <property type="entry name" value="Neurotransmitter-gated ion-channel transmembrane pore"/>
    <property type="match status" value="1"/>
</dbReference>
<feature type="domain" description="Neurotransmitter-gated ion-channel transmembrane" evidence="7">
    <location>
        <begin position="233"/>
        <end position="342"/>
    </location>
</feature>
<proteinExistence type="inferred from homology"/>
<feature type="domain" description="Neurotransmitter-gated ion-channel ligand-binding" evidence="6">
    <location>
        <begin position="25"/>
        <end position="224"/>
    </location>
</feature>
<evidence type="ECO:0000313" key="9">
    <source>
        <dbReference type="RefSeq" id="XP_022302537.1"/>
    </source>
</evidence>
<dbReference type="GO" id="GO:0004888">
    <property type="term" value="F:transmembrane signaling receptor activity"/>
    <property type="evidence" value="ECO:0007669"/>
    <property type="project" value="InterPro"/>
</dbReference>
<keyword evidence="5" id="KW-0732">Signal</keyword>
<evidence type="ECO:0000259" key="6">
    <source>
        <dbReference type="Pfam" id="PF02931"/>
    </source>
</evidence>
<dbReference type="InterPro" id="IPR036734">
    <property type="entry name" value="Neur_chan_lig-bd_sf"/>
</dbReference>
<feature type="transmembrane region" description="Helical" evidence="5">
    <location>
        <begin position="45"/>
        <end position="63"/>
    </location>
</feature>
<feature type="transmembrane region" description="Helical" evidence="5">
    <location>
        <begin position="287"/>
        <end position="313"/>
    </location>
</feature>
<protein>
    <submittedName>
        <fullName evidence="9">Neuronal acetylcholine receptor subunit alpha-10-like</fullName>
    </submittedName>
</protein>
<keyword evidence="4 5" id="KW-0472">Membrane</keyword>
<dbReference type="Pfam" id="PF02932">
    <property type="entry name" value="Neur_chan_memb"/>
    <property type="match status" value="1"/>
</dbReference>
<reference evidence="9" key="1">
    <citation type="submission" date="2025-08" db="UniProtKB">
        <authorList>
            <consortium name="RefSeq"/>
        </authorList>
    </citation>
    <scope>IDENTIFICATION</scope>
    <source>
        <tissue evidence="9">Whole sample</tissue>
    </source>
</reference>
<dbReference type="InterPro" id="IPR018000">
    <property type="entry name" value="Neurotransmitter_ion_chnl_CS"/>
</dbReference>
<dbReference type="GO" id="GO:0016020">
    <property type="term" value="C:membrane"/>
    <property type="evidence" value="ECO:0007669"/>
    <property type="project" value="UniProtKB-SubCell"/>
</dbReference>
<evidence type="ECO:0000256" key="3">
    <source>
        <dbReference type="ARBA" id="ARBA00022989"/>
    </source>
</evidence>
<evidence type="ECO:0000259" key="7">
    <source>
        <dbReference type="Pfam" id="PF02932"/>
    </source>
</evidence>
<keyword evidence="3 5" id="KW-1133">Transmembrane helix</keyword>
<dbReference type="RefSeq" id="XP_022302537.1">
    <property type="nucleotide sequence ID" value="XM_022446829.1"/>
</dbReference>
<keyword evidence="5" id="KW-0813">Transport</keyword>
<dbReference type="InterPro" id="IPR006029">
    <property type="entry name" value="Neurotrans-gated_channel_TM"/>
</dbReference>
<organism evidence="8 9">
    <name type="scientific">Crassostrea virginica</name>
    <name type="common">Eastern oyster</name>
    <dbReference type="NCBI Taxonomy" id="6565"/>
    <lineage>
        <taxon>Eukaryota</taxon>
        <taxon>Metazoa</taxon>
        <taxon>Spiralia</taxon>
        <taxon>Lophotrochozoa</taxon>
        <taxon>Mollusca</taxon>
        <taxon>Bivalvia</taxon>
        <taxon>Autobranchia</taxon>
        <taxon>Pteriomorphia</taxon>
        <taxon>Ostreida</taxon>
        <taxon>Ostreoidea</taxon>
        <taxon>Ostreidae</taxon>
        <taxon>Crassostrea</taxon>
    </lineage>
</organism>
<dbReference type="FunFam" id="2.70.170.10:FF:000028">
    <property type="entry name" value="AcetylCholine Receptor"/>
    <property type="match status" value="1"/>
</dbReference>
<feature type="chain" id="PRO_5034355368" evidence="5">
    <location>
        <begin position="22"/>
        <end position="391"/>
    </location>
</feature>
<dbReference type="PROSITE" id="PS00236">
    <property type="entry name" value="NEUROTR_ION_CHANNEL"/>
    <property type="match status" value="1"/>
</dbReference>
<comment type="similarity">
    <text evidence="5">Belongs to the ligand-gated ion channel (TC 1.A.9) family.</text>
</comment>
<gene>
    <name evidence="9" type="primary">LOC111110353</name>
</gene>
<dbReference type="Gene3D" id="1.20.58.390">
    <property type="entry name" value="Neurotransmitter-gated ion-channel transmembrane domain"/>
    <property type="match status" value="1"/>
</dbReference>